<name>A0A939PL36_9ACTN</name>
<sequence>MTPVPVGMPKFATTARTALADPRLRRDLRTVNGSRRERSAQAVASTPDWEELREAGRAIRDRTLLGLDTYLQELERAVTEAGGTVHWAGNAAKAGRIVTGLIDRDAEVIISASTVTREIGLAGALSEAGIRATETDLAELIGGFRESHPDAASIRELFQHEIPAATAELSEDPAELAEVARTHLRDRFLSADVAVCGADFAVADTGTLVLLEGEGDGRMCLTLPRTLIAVAGLDAVVPSWADMEVFLQLLPRASSGDPMSPAVSTWTGLAPGDGPAEFHLVLVDNGRTKALADEVGRQSLRCIRCTACSAVCPVYERTGAGPYGPVLPGPIGAVLTPQLRGVERAFEASLPYASTLCGACADVCPVKIDIPELLVHMRGQVIESRRRRPVPTPEMMLMRTVAWTMGDRRRYETAMQRTTRGARLLARGGRIKRLPGLLGKWTEARDLPAPPRESFRAWWRTRDGR</sequence>
<dbReference type="Gene3D" id="1.10.1060.10">
    <property type="entry name" value="Alpha-helical ferredoxin"/>
    <property type="match status" value="1"/>
</dbReference>
<keyword evidence="3" id="KW-0479">Metal-binding</keyword>
<dbReference type="InterPro" id="IPR037171">
    <property type="entry name" value="NagB/RpiA_transferase-like"/>
</dbReference>
<accession>A0A939PL36</accession>
<dbReference type="InterPro" id="IPR024569">
    <property type="entry name" value="LutB_C"/>
</dbReference>
<dbReference type="PROSITE" id="PS51379">
    <property type="entry name" value="4FE4S_FER_2"/>
    <property type="match status" value="1"/>
</dbReference>
<dbReference type="InterPro" id="IPR004452">
    <property type="entry name" value="LutB/LldF"/>
</dbReference>
<dbReference type="InterPro" id="IPR017900">
    <property type="entry name" value="4Fe4S_Fe_S_CS"/>
</dbReference>
<proteinExistence type="predicted"/>
<dbReference type="AlphaFoldDB" id="A0A939PL36"/>
<reference evidence="9" key="1">
    <citation type="submission" date="2021-03" db="EMBL/GenBank/DDBJ databases">
        <authorList>
            <person name="Kanchanasin P."/>
            <person name="Saeng-In P."/>
            <person name="Phongsopitanun W."/>
            <person name="Yuki M."/>
            <person name="Kudo T."/>
            <person name="Ohkuma M."/>
            <person name="Tanasupawat S."/>
        </authorList>
    </citation>
    <scope>NUCLEOTIDE SEQUENCE</scope>
    <source>
        <strain evidence="9">GKU 128</strain>
    </source>
</reference>
<dbReference type="GO" id="GO:0006089">
    <property type="term" value="P:lactate metabolic process"/>
    <property type="evidence" value="ECO:0007669"/>
    <property type="project" value="InterPro"/>
</dbReference>
<dbReference type="PANTHER" id="PTHR47153">
    <property type="entry name" value="LACTATE UTILIZATION PROTEIN B"/>
    <property type="match status" value="1"/>
</dbReference>
<organism evidence="9 10">
    <name type="scientific">Actinomadura barringtoniae</name>
    <dbReference type="NCBI Taxonomy" id="1427535"/>
    <lineage>
        <taxon>Bacteria</taxon>
        <taxon>Bacillati</taxon>
        <taxon>Actinomycetota</taxon>
        <taxon>Actinomycetes</taxon>
        <taxon>Streptosporangiales</taxon>
        <taxon>Thermomonosporaceae</taxon>
        <taxon>Actinomadura</taxon>
    </lineage>
</organism>
<evidence type="ECO:0000256" key="3">
    <source>
        <dbReference type="ARBA" id="ARBA00022723"/>
    </source>
</evidence>
<keyword evidence="7" id="KW-0411">Iron-sulfur</keyword>
<evidence type="ECO:0000313" key="10">
    <source>
        <dbReference type="Proteomes" id="UP000669179"/>
    </source>
</evidence>
<dbReference type="InterPro" id="IPR024185">
    <property type="entry name" value="FTHF_cligase-like_sf"/>
</dbReference>
<evidence type="ECO:0000256" key="5">
    <source>
        <dbReference type="ARBA" id="ARBA00022982"/>
    </source>
</evidence>
<dbReference type="Pfam" id="PF11870">
    <property type="entry name" value="LutB_C"/>
    <property type="match status" value="1"/>
</dbReference>
<feature type="domain" description="4Fe-4S ferredoxin-type" evidence="8">
    <location>
        <begin position="293"/>
        <end position="323"/>
    </location>
</feature>
<evidence type="ECO:0000256" key="4">
    <source>
        <dbReference type="ARBA" id="ARBA00022737"/>
    </source>
</evidence>
<keyword evidence="5" id="KW-0249">Electron transport</keyword>
<dbReference type="SUPFAM" id="SSF100950">
    <property type="entry name" value="NagB/RpiA/CoA transferase-like"/>
    <property type="match status" value="1"/>
</dbReference>
<dbReference type="InterPro" id="IPR009051">
    <property type="entry name" value="Helical_ferredxn"/>
</dbReference>
<keyword evidence="4" id="KW-0677">Repeat</keyword>
<dbReference type="EMBL" id="JAGEOJ010000024">
    <property type="protein sequence ID" value="MBO2454063.1"/>
    <property type="molecule type" value="Genomic_DNA"/>
</dbReference>
<dbReference type="InterPro" id="IPR003741">
    <property type="entry name" value="LUD_dom"/>
</dbReference>
<dbReference type="PANTHER" id="PTHR47153:SF2">
    <property type="entry name" value="LACTATE UTILIZATION PROTEIN B"/>
    <property type="match status" value="1"/>
</dbReference>
<dbReference type="Pfam" id="PF13183">
    <property type="entry name" value="Fer4_8"/>
    <property type="match status" value="1"/>
</dbReference>
<evidence type="ECO:0000259" key="8">
    <source>
        <dbReference type="PROSITE" id="PS51379"/>
    </source>
</evidence>
<keyword evidence="2" id="KW-0004">4Fe-4S</keyword>
<dbReference type="InterPro" id="IPR017896">
    <property type="entry name" value="4Fe4S_Fe-S-bd"/>
</dbReference>
<gene>
    <name evidence="9" type="ORF">J4573_43725</name>
</gene>
<evidence type="ECO:0000313" key="9">
    <source>
        <dbReference type="EMBL" id="MBO2454063.1"/>
    </source>
</evidence>
<comment type="caution">
    <text evidence="9">The sequence shown here is derived from an EMBL/GenBank/DDBJ whole genome shotgun (WGS) entry which is preliminary data.</text>
</comment>
<keyword evidence="6" id="KW-0408">Iron</keyword>
<evidence type="ECO:0000256" key="2">
    <source>
        <dbReference type="ARBA" id="ARBA00022485"/>
    </source>
</evidence>
<dbReference type="GO" id="GO:0046872">
    <property type="term" value="F:metal ion binding"/>
    <property type="evidence" value="ECO:0007669"/>
    <property type="project" value="UniProtKB-KW"/>
</dbReference>
<protein>
    <submittedName>
        <fullName evidence="9">Lactate utilization protein</fullName>
    </submittedName>
</protein>
<dbReference type="Gene3D" id="3.40.50.10420">
    <property type="entry name" value="NagB/RpiA/CoA transferase-like"/>
    <property type="match status" value="1"/>
</dbReference>
<evidence type="ECO:0000256" key="6">
    <source>
        <dbReference type="ARBA" id="ARBA00023004"/>
    </source>
</evidence>
<dbReference type="Pfam" id="PF02589">
    <property type="entry name" value="LUD_dom"/>
    <property type="match status" value="1"/>
</dbReference>
<evidence type="ECO:0000256" key="1">
    <source>
        <dbReference type="ARBA" id="ARBA00022448"/>
    </source>
</evidence>
<dbReference type="RefSeq" id="WP_208262179.1">
    <property type="nucleotide sequence ID" value="NZ_JAGEOJ010000024.1"/>
</dbReference>
<evidence type="ECO:0000256" key="7">
    <source>
        <dbReference type="ARBA" id="ARBA00023014"/>
    </source>
</evidence>
<dbReference type="SUPFAM" id="SSF54862">
    <property type="entry name" value="4Fe-4S ferredoxins"/>
    <property type="match status" value="1"/>
</dbReference>
<dbReference type="GO" id="GO:0051539">
    <property type="term" value="F:4 iron, 4 sulfur cluster binding"/>
    <property type="evidence" value="ECO:0007669"/>
    <property type="project" value="UniProtKB-KW"/>
</dbReference>
<keyword evidence="10" id="KW-1185">Reference proteome</keyword>
<dbReference type="PROSITE" id="PS00198">
    <property type="entry name" value="4FE4S_FER_1"/>
    <property type="match status" value="1"/>
</dbReference>
<keyword evidence="1" id="KW-0813">Transport</keyword>
<dbReference type="Proteomes" id="UP000669179">
    <property type="component" value="Unassembled WGS sequence"/>
</dbReference>